<protein>
    <submittedName>
        <fullName evidence="1">Uncharacterized protein</fullName>
    </submittedName>
</protein>
<evidence type="ECO:0000313" key="2">
    <source>
        <dbReference type="Proteomes" id="UP000433876"/>
    </source>
</evidence>
<name>A0A8S8ZHC1_SORMA</name>
<dbReference type="AlphaFoldDB" id="A0A8S8ZHC1"/>
<comment type="caution">
    <text evidence="1">The sequence shown here is derived from an EMBL/GenBank/DDBJ whole genome shotgun (WGS) entry which is preliminary data.</text>
</comment>
<proteinExistence type="predicted"/>
<evidence type="ECO:0000313" key="1">
    <source>
        <dbReference type="EMBL" id="KAA8629029.1"/>
    </source>
</evidence>
<accession>A0A8S8ZHC1</accession>
<sequence length="202" mass="22936">MLPGDGPPLRALPEADLWPITLVFDCDDSNNVGPYNLMVRWLAIDPCASMPKAQQTQLQTGYRFLFIADCDIPPELPARVHKPTTEIDNKIQHLIISDLKAPAGEDRKAYGFRLFVTIADAATVKLYFDTCVRYWSRPIDHVQLMDDSEGSHSSVTVDSDQFTKDGQNMRECPDVMFRLWRRPQLFETSSIFYNPLSSFCGT</sequence>
<gene>
    <name evidence="1" type="ORF">SMACR_03350</name>
</gene>
<dbReference type="Proteomes" id="UP000433876">
    <property type="component" value="Unassembled WGS sequence"/>
</dbReference>
<dbReference type="EMBL" id="NMPR01000152">
    <property type="protein sequence ID" value="KAA8629029.1"/>
    <property type="molecule type" value="Genomic_DNA"/>
</dbReference>
<dbReference type="VEuPathDB" id="FungiDB:SMAC_03350"/>
<reference evidence="1 2" key="1">
    <citation type="submission" date="2017-07" db="EMBL/GenBank/DDBJ databases">
        <title>Genome sequence of the Sordaria macrospora wild type strain R19027.</title>
        <authorList>
            <person name="Nowrousian M."/>
            <person name="Teichert I."/>
            <person name="Kueck U."/>
        </authorList>
    </citation>
    <scope>NUCLEOTIDE SEQUENCE [LARGE SCALE GENOMIC DNA]</scope>
    <source>
        <strain evidence="1 2">R19027</strain>
        <tissue evidence="1">Mycelium</tissue>
    </source>
</reference>
<organism evidence="1 2">
    <name type="scientific">Sordaria macrospora</name>
    <dbReference type="NCBI Taxonomy" id="5147"/>
    <lineage>
        <taxon>Eukaryota</taxon>
        <taxon>Fungi</taxon>
        <taxon>Dikarya</taxon>
        <taxon>Ascomycota</taxon>
        <taxon>Pezizomycotina</taxon>
        <taxon>Sordariomycetes</taxon>
        <taxon>Sordariomycetidae</taxon>
        <taxon>Sordariales</taxon>
        <taxon>Sordariaceae</taxon>
        <taxon>Sordaria</taxon>
    </lineage>
</organism>